<evidence type="ECO:0000256" key="4">
    <source>
        <dbReference type="ARBA" id="ARBA00022825"/>
    </source>
</evidence>
<dbReference type="InterPro" id="IPR027417">
    <property type="entry name" value="P-loop_NTPase"/>
</dbReference>
<dbReference type="Gene3D" id="3.30.230.10">
    <property type="match status" value="1"/>
</dbReference>
<dbReference type="InterPro" id="IPR027065">
    <property type="entry name" value="Lon_Prtase"/>
</dbReference>
<dbReference type="InterPro" id="IPR014721">
    <property type="entry name" value="Ribsml_uS5_D2-typ_fold_subgr"/>
</dbReference>
<evidence type="ECO:0000256" key="5">
    <source>
        <dbReference type="ARBA" id="ARBA00022840"/>
    </source>
</evidence>
<feature type="active site" evidence="6">
    <location>
        <position position="503"/>
    </location>
</feature>
<proteinExistence type="inferred from homology"/>
<dbReference type="Pfam" id="PF22667">
    <property type="entry name" value="Lon_lid"/>
    <property type="match status" value="1"/>
</dbReference>
<name>A0A538TVI5_UNCEI</name>
<dbReference type="InterPro" id="IPR003959">
    <property type="entry name" value="ATPase_AAA_core"/>
</dbReference>
<evidence type="ECO:0000313" key="10">
    <source>
        <dbReference type="Proteomes" id="UP000316609"/>
    </source>
</evidence>
<evidence type="ECO:0000313" key="9">
    <source>
        <dbReference type="EMBL" id="TMQ67643.1"/>
    </source>
</evidence>
<dbReference type="Proteomes" id="UP000316609">
    <property type="component" value="Unassembled WGS sequence"/>
</dbReference>
<dbReference type="AlphaFoldDB" id="A0A538TVI5"/>
<dbReference type="Gene3D" id="3.40.50.300">
    <property type="entry name" value="P-loop containing nucleotide triphosphate hydrolases"/>
    <property type="match status" value="1"/>
</dbReference>
<evidence type="ECO:0000256" key="1">
    <source>
        <dbReference type="ARBA" id="ARBA00022670"/>
    </source>
</evidence>
<dbReference type="PRINTS" id="PR00830">
    <property type="entry name" value="ENDOLAPTASE"/>
</dbReference>
<organism evidence="9 10">
    <name type="scientific">Eiseniibacteriota bacterium</name>
    <dbReference type="NCBI Taxonomy" id="2212470"/>
    <lineage>
        <taxon>Bacteria</taxon>
        <taxon>Candidatus Eiseniibacteriota</taxon>
    </lineage>
</organism>
<dbReference type="PROSITE" id="PS01046">
    <property type="entry name" value="LON_SER"/>
    <property type="match status" value="1"/>
</dbReference>
<dbReference type="Pfam" id="PF00004">
    <property type="entry name" value="AAA"/>
    <property type="match status" value="1"/>
</dbReference>
<sequence length="591" mass="63901">MSPTPRPRDPGRQSRALRARVPAPPSGDRVRAVPPMPRNAAPPLPVEVARQAQREMDRLRRLPSGTPEAAQVRAYLHWLWNVPWNVTAAEDADLAHVQSVLESEHLGLAKAKERILEYLAVRQLKPDLPGPALCLVGPPGTGKSSLGAAAARALQRPFARLSVSGTSDVGELGGVPRTSPAGQPGKILRALHEAGVKNPILMIDGVDRLVGEGGLRVLEVLVELLSPESSSRFTDRYLGLPLDLSHAVLFLCANNLDFVPDPLQEHLEVIEVPGYSEEEKLEIARRFLVPRELQAHGLTTRDLVIPDGTLQAMVRSYTLEAGVRSFDRQIATLCRKVARARVLGDRSRHVITVEGLEGYLGHRLYAQEALEKEDEVGVATGLAWTAAGGEILVVEALKMPGTGRVVTTGQLGEVMKESVQAAHSYVRSRADLLEIDAEAFSTYDIHIHFPAAGVPKDGPSAGITVGLVIASVLSEKPIRHDIAMTGEVSLRGKVLVVGGLREKALAAYRAGIRTLLFPAANLKDIGDVPEDVRSRLELVPVVNMDEVLGLALHRVIVPQRIAGDFVIELDEQEAAEESQDAVRAARGARRV</sequence>
<dbReference type="Pfam" id="PF05362">
    <property type="entry name" value="Lon_C"/>
    <property type="match status" value="1"/>
</dbReference>
<dbReference type="InterPro" id="IPR054594">
    <property type="entry name" value="Lon_lid"/>
</dbReference>
<dbReference type="GO" id="GO:0004252">
    <property type="term" value="F:serine-type endopeptidase activity"/>
    <property type="evidence" value="ECO:0007669"/>
    <property type="project" value="UniProtKB-UniRule"/>
</dbReference>
<dbReference type="Gene3D" id="1.20.5.5270">
    <property type="match status" value="1"/>
</dbReference>
<accession>A0A538TVI5</accession>
<dbReference type="InterPro" id="IPR008268">
    <property type="entry name" value="Peptidase_S16_AS"/>
</dbReference>
<dbReference type="GO" id="GO:0006508">
    <property type="term" value="P:proteolysis"/>
    <property type="evidence" value="ECO:0007669"/>
    <property type="project" value="UniProtKB-KW"/>
</dbReference>
<feature type="active site" evidence="6">
    <location>
        <position position="460"/>
    </location>
</feature>
<feature type="compositionally biased region" description="Pro residues" evidence="7">
    <location>
        <begin position="34"/>
        <end position="43"/>
    </location>
</feature>
<evidence type="ECO:0000256" key="2">
    <source>
        <dbReference type="ARBA" id="ARBA00022741"/>
    </source>
</evidence>
<protein>
    <recommendedName>
        <fullName evidence="6">endopeptidase La</fullName>
        <ecNumber evidence="6">3.4.21.53</ecNumber>
    </recommendedName>
</protein>
<evidence type="ECO:0000256" key="3">
    <source>
        <dbReference type="ARBA" id="ARBA00022801"/>
    </source>
</evidence>
<feature type="region of interest" description="Disordered" evidence="7">
    <location>
        <begin position="1"/>
        <end position="43"/>
    </location>
</feature>
<keyword evidence="5" id="KW-0067">ATP-binding</keyword>
<feature type="compositionally biased region" description="Basic and acidic residues" evidence="7">
    <location>
        <begin position="1"/>
        <end position="12"/>
    </location>
</feature>
<evidence type="ECO:0000259" key="8">
    <source>
        <dbReference type="PROSITE" id="PS51786"/>
    </source>
</evidence>
<dbReference type="InterPro" id="IPR008269">
    <property type="entry name" value="Lon_proteolytic"/>
</dbReference>
<evidence type="ECO:0000256" key="6">
    <source>
        <dbReference type="PROSITE-ProRule" id="PRU01122"/>
    </source>
</evidence>
<dbReference type="SUPFAM" id="SSF54211">
    <property type="entry name" value="Ribosomal protein S5 domain 2-like"/>
    <property type="match status" value="1"/>
</dbReference>
<dbReference type="GO" id="GO:0005524">
    <property type="term" value="F:ATP binding"/>
    <property type="evidence" value="ECO:0007669"/>
    <property type="project" value="UniProtKB-KW"/>
</dbReference>
<feature type="domain" description="Lon proteolytic" evidence="8">
    <location>
        <begin position="373"/>
        <end position="554"/>
    </location>
</feature>
<dbReference type="InterPro" id="IPR003593">
    <property type="entry name" value="AAA+_ATPase"/>
</dbReference>
<keyword evidence="1 6" id="KW-0645">Protease</keyword>
<keyword evidence="3 6" id="KW-0378">Hydrolase</keyword>
<keyword evidence="2" id="KW-0547">Nucleotide-binding</keyword>
<comment type="similarity">
    <text evidence="6">Belongs to the peptidase S16 family.</text>
</comment>
<dbReference type="InterPro" id="IPR020568">
    <property type="entry name" value="Ribosomal_Su5_D2-typ_SF"/>
</dbReference>
<dbReference type="GO" id="GO:0030163">
    <property type="term" value="P:protein catabolic process"/>
    <property type="evidence" value="ECO:0007669"/>
    <property type="project" value="InterPro"/>
</dbReference>
<dbReference type="PROSITE" id="PS51786">
    <property type="entry name" value="LON_PROTEOLYTIC"/>
    <property type="match status" value="1"/>
</dbReference>
<dbReference type="SMART" id="SM00382">
    <property type="entry name" value="AAA"/>
    <property type="match status" value="1"/>
</dbReference>
<dbReference type="Gene3D" id="1.10.8.60">
    <property type="match status" value="1"/>
</dbReference>
<dbReference type="GO" id="GO:0016887">
    <property type="term" value="F:ATP hydrolysis activity"/>
    <property type="evidence" value="ECO:0007669"/>
    <property type="project" value="InterPro"/>
</dbReference>
<dbReference type="EC" id="3.4.21.53" evidence="6"/>
<dbReference type="PANTHER" id="PTHR10046">
    <property type="entry name" value="ATP DEPENDENT LON PROTEASE FAMILY MEMBER"/>
    <property type="match status" value="1"/>
</dbReference>
<comment type="catalytic activity">
    <reaction evidence="6">
        <text>Hydrolysis of proteins in presence of ATP.</text>
        <dbReference type="EC" id="3.4.21.53"/>
    </reaction>
</comment>
<comment type="caution">
    <text evidence="9">The sequence shown here is derived from an EMBL/GenBank/DDBJ whole genome shotgun (WGS) entry which is preliminary data.</text>
</comment>
<evidence type="ECO:0000256" key="7">
    <source>
        <dbReference type="SAM" id="MobiDB-lite"/>
    </source>
</evidence>
<dbReference type="EMBL" id="VBOY01000033">
    <property type="protein sequence ID" value="TMQ67643.1"/>
    <property type="molecule type" value="Genomic_DNA"/>
</dbReference>
<gene>
    <name evidence="9" type="ORF">E6K78_03885</name>
</gene>
<keyword evidence="4 6" id="KW-0720">Serine protease</keyword>
<dbReference type="GO" id="GO:0004176">
    <property type="term" value="F:ATP-dependent peptidase activity"/>
    <property type="evidence" value="ECO:0007669"/>
    <property type="project" value="UniProtKB-UniRule"/>
</dbReference>
<reference evidence="9 10" key="1">
    <citation type="journal article" date="2019" name="Nat. Microbiol.">
        <title>Mediterranean grassland soil C-N compound turnover is dependent on rainfall and depth, and is mediated by genomically divergent microorganisms.</title>
        <authorList>
            <person name="Diamond S."/>
            <person name="Andeer P.F."/>
            <person name="Li Z."/>
            <person name="Crits-Christoph A."/>
            <person name="Burstein D."/>
            <person name="Anantharaman K."/>
            <person name="Lane K.R."/>
            <person name="Thomas B.C."/>
            <person name="Pan C."/>
            <person name="Northen T.R."/>
            <person name="Banfield J.F."/>
        </authorList>
    </citation>
    <scope>NUCLEOTIDE SEQUENCE [LARGE SCALE GENOMIC DNA]</scope>
    <source>
        <strain evidence="9">WS_8</strain>
    </source>
</reference>
<dbReference type="SUPFAM" id="SSF52540">
    <property type="entry name" value="P-loop containing nucleoside triphosphate hydrolases"/>
    <property type="match status" value="1"/>
</dbReference>